<protein>
    <submittedName>
        <fullName evidence="2">Uncharacterized protein</fullName>
    </submittedName>
</protein>
<gene>
    <name evidence="2" type="ORF">PBY51_005198</name>
</gene>
<sequence length="86" mass="9843">MRAARAKGKVICGGQEIMFFPDLSTELHRRRRGFDRVKQQLLSMNIRCGIIYPAKLRVTSDGQSREFETPADAERFIQGLQNTKDS</sequence>
<evidence type="ECO:0000313" key="3">
    <source>
        <dbReference type="Proteomes" id="UP001346869"/>
    </source>
</evidence>
<evidence type="ECO:0000256" key="1">
    <source>
        <dbReference type="SAM" id="MobiDB-lite"/>
    </source>
</evidence>
<evidence type="ECO:0000313" key="2">
    <source>
        <dbReference type="EMBL" id="KAK5855059.1"/>
    </source>
</evidence>
<reference evidence="2 3" key="1">
    <citation type="journal article" date="2023" name="Genes (Basel)">
        <title>Chromosome-Level Genome Assembly and Circadian Gene Repertoire of the Patagonia Blennie Eleginops maclovinus-The Closest Ancestral Proxy of Antarctic Cryonotothenioids.</title>
        <authorList>
            <person name="Cheng C.C."/>
            <person name="Rivera-Colon A.G."/>
            <person name="Minhas B.F."/>
            <person name="Wilson L."/>
            <person name="Rayamajhi N."/>
            <person name="Vargas-Chacoff L."/>
            <person name="Catchen J.M."/>
        </authorList>
    </citation>
    <scope>NUCLEOTIDE SEQUENCE [LARGE SCALE GENOMIC DNA]</scope>
    <source>
        <strain evidence="2">JMC-PN-2008</strain>
    </source>
</reference>
<feature type="region of interest" description="Disordered" evidence="1">
    <location>
        <begin position="62"/>
        <end position="86"/>
    </location>
</feature>
<name>A0AAN8AGF4_ELEMC</name>
<comment type="caution">
    <text evidence="2">The sequence shown here is derived from an EMBL/GenBank/DDBJ whole genome shotgun (WGS) entry which is preliminary data.</text>
</comment>
<proteinExistence type="predicted"/>
<keyword evidence="3" id="KW-1185">Reference proteome</keyword>
<dbReference type="Proteomes" id="UP001346869">
    <property type="component" value="Unassembled WGS sequence"/>
</dbReference>
<reference evidence="2 3" key="2">
    <citation type="journal article" date="2023" name="Mol. Biol. Evol.">
        <title>Genomics of Secondarily Temperate Adaptation in the Only Non-Antarctic Icefish.</title>
        <authorList>
            <person name="Rivera-Colon A.G."/>
            <person name="Rayamajhi N."/>
            <person name="Minhas B.F."/>
            <person name="Madrigal G."/>
            <person name="Bilyk K.T."/>
            <person name="Yoon V."/>
            <person name="Hune M."/>
            <person name="Gregory S."/>
            <person name="Cheng C.H.C."/>
            <person name="Catchen J.M."/>
        </authorList>
    </citation>
    <scope>NUCLEOTIDE SEQUENCE [LARGE SCALE GENOMIC DNA]</scope>
    <source>
        <strain evidence="2">JMC-PN-2008</strain>
    </source>
</reference>
<dbReference type="InterPro" id="IPR042566">
    <property type="entry name" value="L1_C"/>
</dbReference>
<accession>A0AAN8AGF4</accession>
<feature type="compositionally biased region" description="Basic and acidic residues" evidence="1">
    <location>
        <begin position="63"/>
        <end position="75"/>
    </location>
</feature>
<dbReference type="EMBL" id="JAUZQC010000018">
    <property type="protein sequence ID" value="KAK5855059.1"/>
    <property type="molecule type" value="Genomic_DNA"/>
</dbReference>
<dbReference type="Gene3D" id="3.30.250.20">
    <property type="entry name" value="L1 transposable element, C-terminal domain"/>
    <property type="match status" value="1"/>
</dbReference>
<dbReference type="AlphaFoldDB" id="A0AAN8AGF4"/>
<organism evidence="2 3">
    <name type="scientific">Eleginops maclovinus</name>
    <name type="common">Patagonian blennie</name>
    <name type="synonym">Eleginus maclovinus</name>
    <dbReference type="NCBI Taxonomy" id="56733"/>
    <lineage>
        <taxon>Eukaryota</taxon>
        <taxon>Metazoa</taxon>
        <taxon>Chordata</taxon>
        <taxon>Craniata</taxon>
        <taxon>Vertebrata</taxon>
        <taxon>Euteleostomi</taxon>
        <taxon>Actinopterygii</taxon>
        <taxon>Neopterygii</taxon>
        <taxon>Teleostei</taxon>
        <taxon>Neoteleostei</taxon>
        <taxon>Acanthomorphata</taxon>
        <taxon>Eupercaria</taxon>
        <taxon>Perciformes</taxon>
        <taxon>Notothenioidei</taxon>
        <taxon>Eleginopidae</taxon>
        <taxon>Eleginops</taxon>
    </lineage>
</organism>